<evidence type="ECO:0000256" key="5">
    <source>
        <dbReference type="ARBA" id="ARBA00022763"/>
    </source>
</evidence>
<evidence type="ECO:0000313" key="11">
    <source>
        <dbReference type="Proteomes" id="UP000054007"/>
    </source>
</evidence>
<organism evidence="10 11">
    <name type="scientific">Cylindrobasidium torrendii FP15055 ss-10</name>
    <dbReference type="NCBI Taxonomy" id="1314674"/>
    <lineage>
        <taxon>Eukaryota</taxon>
        <taxon>Fungi</taxon>
        <taxon>Dikarya</taxon>
        <taxon>Basidiomycota</taxon>
        <taxon>Agaricomycotina</taxon>
        <taxon>Agaricomycetes</taxon>
        <taxon>Agaricomycetidae</taxon>
        <taxon>Agaricales</taxon>
        <taxon>Marasmiineae</taxon>
        <taxon>Physalacriaceae</taxon>
        <taxon>Cylindrobasidium</taxon>
    </lineage>
</organism>
<evidence type="ECO:0000256" key="7">
    <source>
        <dbReference type="PROSITE-ProRule" id="PRU00221"/>
    </source>
</evidence>
<dbReference type="GO" id="GO:0006974">
    <property type="term" value="P:DNA damage response"/>
    <property type="evidence" value="ECO:0007669"/>
    <property type="project" value="UniProtKB-KW"/>
</dbReference>
<evidence type="ECO:0000313" key="10">
    <source>
        <dbReference type="EMBL" id="KIY72178.1"/>
    </source>
</evidence>
<comment type="function">
    <text evidence="8">DNA-binding protein that binds to both single- and double-stranded DNA. Binds preferentially to UV-damaged DNA. May be involved in DNA-metabolic processes.</text>
</comment>
<evidence type="ECO:0000256" key="8">
    <source>
        <dbReference type="RuleBase" id="RU365004"/>
    </source>
</evidence>
<reference evidence="10 11" key="1">
    <citation type="journal article" date="2015" name="Fungal Genet. Biol.">
        <title>Evolution of novel wood decay mechanisms in Agaricales revealed by the genome sequences of Fistulina hepatica and Cylindrobasidium torrendii.</title>
        <authorList>
            <person name="Floudas D."/>
            <person name="Held B.W."/>
            <person name="Riley R."/>
            <person name="Nagy L.G."/>
            <person name="Koehler G."/>
            <person name="Ransdell A.S."/>
            <person name="Younus H."/>
            <person name="Chow J."/>
            <person name="Chiniquy J."/>
            <person name="Lipzen A."/>
            <person name="Tritt A."/>
            <person name="Sun H."/>
            <person name="Haridas S."/>
            <person name="LaButti K."/>
            <person name="Ohm R.A."/>
            <person name="Kues U."/>
            <person name="Blanchette R.A."/>
            <person name="Grigoriev I.V."/>
            <person name="Minto R.E."/>
            <person name="Hibbett D.S."/>
        </authorList>
    </citation>
    <scope>NUCLEOTIDE SEQUENCE [LARGE SCALE GENOMIC DNA]</scope>
    <source>
        <strain evidence="10 11">FP15055 ss-10</strain>
    </source>
</reference>
<dbReference type="PANTHER" id="PTHR14773:SF0">
    <property type="entry name" value="WD REPEAT-CONTAINING PROTEIN 76"/>
    <property type="match status" value="1"/>
</dbReference>
<name>A0A0D7BNS3_9AGAR</name>
<evidence type="ECO:0000256" key="6">
    <source>
        <dbReference type="ARBA" id="ARBA00023125"/>
    </source>
</evidence>
<keyword evidence="6 8" id="KW-0238">DNA-binding</keyword>
<dbReference type="SMART" id="SM00320">
    <property type="entry name" value="WD40"/>
    <property type="match status" value="5"/>
</dbReference>
<dbReference type="InterPro" id="IPR001680">
    <property type="entry name" value="WD40_rpt"/>
</dbReference>
<dbReference type="OrthoDB" id="9890280at2759"/>
<dbReference type="InterPro" id="IPR015943">
    <property type="entry name" value="WD40/YVTN_repeat-like_dom_sf"/>
</dbReference>
<keyword evidence="11" id="KW-1185">Reference proteome</keyword>
<dbReference type="Gene3D" id="2.130.10.10">
    <property type="entry name" value="YVTN repeat-like/Quinoprotein amine dehydrogenase"/>
    <property type="match status" value="1"/>
</dbReference>
<keyword evidence="5 8" id="KW-0227">DNA damage</keyword>
<dbReference type="InterPro" id="IPR050853">
    <property type="entry name" value="WD_repeat_DNA-damage-binding"/>
</dbReference>
<dbReference type="PROSITE" id="PS50082">
    <property type="entry name" value="WD_REPEATS_2"/>
    <property type="match status" value="2"/>
</dbReference>
<gene>
    <name evidence="10" type="ORF">CYLTODRAFT_486574</name>
</gene>
<keyword evidence="4" id="KW-0677">Repeat</keyword>
<proteinExistence type="inferred from homology"/>
<feature type="repeat" description="WD" evidence="7">
    <location>
        <begin position="406"/>
        <end position="438"/>
    </location>
</feature>
<dbReference type="Pfam" id="PF00400">
    <property type="entry name" value="WD40"/>
    <property type="match status" value="2"/>
</dbReference>
<evidence type="ECO:0000256" key="3">
    <source>
        <dbReference type="ARBA" id="ARBA00022574"/>
    </source>
</evidence>
<dbReference type="InterPro" id="IPR019775">
    <property type="entry name" value="WD40_repeat_CS"/>
</dbReference>
<evidence type="ECO:0000256" key="2">
    <source>
        <dbReference type="ARBA" id="ARBA00021132"/>
    </source>
</evidence>
<feature type="repeat" description="WD" evidence="7">
    <location>
        <begin position="334"/>
        <end position="376"/>
    </location>
</feature>
<keyword evidence="3 7" id="KW-0853">WD repeat</keyword>
<dbReference type="PROSITE" id="PS50294">
    <property type="entry name" value="WD_REPEATS_REGION"/>
    <property type="match status" value="2"/>
</dbReference>
<feature type="compositionally biased region" description="Basic and acidic residues" evidence="9">
    <location>
        <begin position="52"/>
        <end position="64"/>
    </location>
</feature>
<dbReference type="PROSITE" id="PS00678">
    <property type="entry name" value="WD_REPEATS_1"/>
    <property type="match status" value="2"/>
</dbReference>
<sequence length="553" mass="62385">MAKLSQYEIEREANIARNKALLEQLELKQAVDNLQLEKKPVPKPKAKPVQPVKKEKKQDAETRTTRRSTRLKATVDPTLNPAAKRKREEEIEVERAIAAEARIEEEERERQAKRPRHGDLDLSLLVGLDEPEDASTLAKELSGIPVHPAHKGIIPQDDETTDAKAEERATKALEDEFKNVGVLSRAKVTTNRVYCAAYHPDENKDLIFFGDKAGMLGIWDATASAEDDTERSETSEDGKYWRLQLHWPATTKSTISSIQFNPTDYHKVFTTSYDCTVRNLDFTTGVSNELYSSEDILLTSMDLTPEGHGVWIADNAGGITHLDIRESKESARWYQVAEQKIGSISVNPQRPEFVVTASNDRTLKIWDVRNFGKMKSGDTKEFDSGIVQAFTESNTGAGTFRGEWRHGKSASSAYWDPRGRRIVSTSYDDILRVWDFKSSVFESKKEFPSLRPECQVKHNCQTGRWLTILRARWSPSVDAHPHFIIGNMDHSLDVRTDKGALVAKLQNKNKISAVQSVVTSHSRRIQRLATGNASGRCVLWGPKDEVEDEEAEE</sequence>
<dbReference type="AlphaFoldDB" id="A0A0D7BNS3"/>
<evidence type="ECO:0000256" key="1">
    <source>
        <dbReference type="ARBA" id="ARBA00005434"/>
    </source>
</evidence>
<dbReference type="STRING" id="1314674.A0A0D7BNS3"/>
<dbReference type="Proteomes" id="UP000054007">
    <property type="component" value="Unassembled WGS sequence"/>
</dbReference>
<comment type="similarity">
    <text evidence="1 8">Belongs to the WD repeat DDB2/WDR76 family.</text>
</comment>
<dbReference type="SUPFAM" id="SSF50978">
    <property type="entry name" value="WD40 repeat-like"/>
    <property type="match status" value="1"/>
</dbReference>
<dbReference type="PANTHER" id="PTHR14773">
    <property type="entry name" value="WD REPEAT-CONTAINING PROTEIN 76"/>
    <property type="match status" value="1"/>
</dbReference>
<feature type="region of interest" description="Disordered" evidence="9">
    <location>
        <begin position="33"/>
        <end position="76"/>
    </location>
</feature>
<dbReference type="GO" id="GO:0003677">
    <property type="term" value="F:DNA binding"/>
    <property type="evidence" value="ECO:0007669"/>
    <property type="project" value="UniProtKB-UniRule"/>
</dbReference>
<dbReference type="GO" id="GO:2000001">
    <property type="term" value="P:regulation of DNA damage checkpoint"/>
    <property type="evidence" value="ECO:0007669"/>
    <property type="project" value="TreeGrafter"/>
</dbReference>
<dbReference type="InterPro" id="IPR036322">
    <property type="entry name" value="WD40_repeat_dom_sf"/>
</dbReference>
<dbReference type="EMBL" id="KN880446">
    <property type="protein sequence ID" value="KIY72178.1"/>
    <property type="molecule type" value="Genomic_DNA"/>
</dbReference>
<evidence type="ECO:0000256" key="9">
    <source>
        <dbReference type="SAM" id="MobiDB-lite"/>
    </source>
</evidence>
<evidence type="ECO:0000256" key="4">
    <source>
        <dbReference type="ARBA" id="ARBA00022737"/>
    </source>
</evidence>
<dbReference type="GO" id="GO:0005634">
    <property type="term" value="C:nucleus"/>
    <property type="evidence" value="ECO:0007669"/>
    <property type="project" value="TreeGrafter"/>
</dbReference>
<accession>A0A0D7BNS3</accession>
<protein>
    <recommendedName>
        <fullName evidence="2 8">DNA damage-binding protein CMR1</fullName>
    </recommendedName>
</protein>